<dbReference type="Pfam" id="PF07686">
    <property type="entry name" value="V-set"/>
    <property type="match status" value="1"/>
</dbReference>
<dbReference type="InterPro" id="IPR013783">
    <property type="entry name" value="Ig-like_fold"/>
</dbReference>
<comment type="caution">
    <text evidence="2">The sequence shown here is derived from an EMBL/GenBank/DDBJ whole genome shotgun (WGS) entry which is preliminary data.</text>
</comment>
<dbReference type="FunFam" id="2.60.40.10:FF:001230">
    <property type="entry name" value="Immunoglobulin kappa variable 8-16"/>
    <property type="match status" value="1"/>
</dbReference>
<dbReference type="InterPro" id="IPR036179">
    <property type="entry name" value="Ig-like_dom_sf"/>
</dbReference>
<protein>
    <recommendedName>
        <fullName evidence="1">Immunoglobulin V-set domain-containing protein</fullName>
    </recommendedName>
</protein>
<dbReference type="AlphaFoldDB" id="A0A1A6GJS1"/>
<dbReference type="SMART" id="SM00406">
    <property type="entry name" value="IGv"/>
    <property type="match status" value="1"/>
</dbReference>
<dbReference type="InterPro" id="IPR050150">
    <property type="entry name" value="IgV_Light_Chain"/>
</dbReference>
<evidence type="ECO:0000259" key="1">
    <source>
        <dbReference type="SMART" id="SM00406"/>
    </source>
</evidence>
<evidence type="ECO:0000313" key="2">
    <source>
        <dbReference type="EMBL" id="OBS66518.1"/>
    </source>
</evidence>
<feature type="non-terminal residue" evidence="2">
    <location>
        <position position="1"/>
    </location>
</feature>
<organism evidence="2 3">
    <name type="scientific">Neotoma lepida</name>
    <name type="common">Desert woodrat</name>
    <dbReference type="NCBI Taxonomy" id="56216"/>
    <lineage>
        <taxon>Eukaryota</taxon>
        <taxon>Metazoa</taxon>
        <taxon>Chordata</taxon>
        <taxon>Craniata</taxon>
        <taxon>Vertebrata</taxon>
        <taxon>Euteleostomi</taxon>
        <taxon>Mammalia</taxon>
        <taxon>Eutheria</taxon>
        <taxon>Euarchontoglires</taxon>
        <taxon>Glires</taxon>
        <taxon>Rodentia</taxon>
        <taxon>Myomorpha</taxon>
        <taxon>Muroidea</taxon>
        <taxon>Cricetidae</taxon>
        <taxon>Neotominae</taxon>
        <taxon>Neotoma</taxon>
    </lineage>
</organism>
<dbReference type="PANTHER" id="PTHR23267">
    <property type="entry name" value="IMMUNOGLOBULIN LIGHT CHAIN"/>
    <property type="match status" value="1"/>
</dbReference>
<dbReference type="EMBL" id="LZPO01087230">
    <property type="protein sequence ID" value="OBS66518.1"/>
    <property type="molecule type" value="Genomic_DNA"/>
</dbReference>
<sequence>TVQIAQSIFKGSLPVPKKQPLVQLSEMGSASLLLWVLLLWVPGSTVDILLTQSPPSLTVSLGQRATMSYRSSQSVTAYGCYYMHWYQQKPGQPSKLLIYETSSLASGVPARFNGIGSGTDFTLTIHPVEADDAATHYC</sequence>
<accession>A0A1A6GJS1</accession>
<dbReference type="SUPFAM" id="SSF48726">
    <property type="entry name" value="Immunoglobulin"/>
    <property type="match status" value="1"/>
</dbReference>
<name>A0A1A6GJS1_NEOLE</name>
<keyword evidence="3" id="KW-1185">Reference proteome</keyword>
<reference evidence="2 3" key="1">
    <citation type="submission" date="2016-06" db="EMBL/GenBank/DDBJ databases">
        <title>The Draft Genome Sequence and Annotation of the Desert Woodrat Neotoma lepida.</title>
        <authorList>
            <person name="Campbell M."/>
            <person name="Oakeson K.F."/>
            <person name="Yandell M."/>
            <person name="Halpert J.R."/>
            <person name="Dearing D."/>
        </authorList>
    </citation>
    <scope>NUCLEOTIDE SEQUENCE [LARGE SCALE GENOMIC DNA]</scope>
    <source>
        <strain evidence="2">417</strain>
        <tissue evidence="2">Liver</tissue>
    </source>
</reference>
<dbReference type="STRING" id="56216.A0A1A6GJS1"/>
<proteinExistence type="predicted"/>
<dbReference type="OrthoDB" id="8908372at2759"/>
<feature type="domain" description="Immunoglobulin V-set" evidence="1">
    <location>
        <begin position="64"/>
        <end position="138"/>
    </location>
</feature>
<evidence type="ECO:0000313" key="3">
    <source>
        <dbReference type="Proteomes" id="UP000092124"/>
    </source>
</evidence>
<dbReference type="InterPro" id="IPR013106">
    <property type="entry name" value="Ig_V-set"/>
</dbReference>
<gene>
    <name evidence="2" type="ORF">A6R68_04937</name>
</gene>
<dbReference type="Gene3D" id="2.60.40.10">
    <property type="entry name" value="Immunoglobulins"/>
    <property type="match status" value="1"/>
</dbReference>
<dbReference type="Proteomes" id="UP000092124">
    <property type="component" value="Unassembled WGS sequence"/>
</dbReference>